<evidence type="ECO:0000313" key="2">
    <source>
        <dbReference type="Proteomes" id="UP000308600"/>
    </source>
</evidence>
<keyword evidence="2" id="KW-1185">Reference proteome</keyword>
<name>A0ACD3BC98_9AGAR</name>
<dbReference type="Proteomes" id="UP000308600">
    <property type="component" value="Unassembled WGS sequence"/>
</dbReference>
<reference evidence="1 2" key="1">
    <citation type="journal article" date="2019" name="Nat. Ecol. Evol.">
        <title>Megaphylogeny resolves global patterns of mushroom evolution.</title>
        <authorList>
            <person name="Varga T."/>
            <person name="Krizsan K."/>
            <person name="Foldi C."/>
            <person name="Dima B."/>
            <person name="Sanchez-Garcia M."/>
            <person name="Sanchez-Ramirez S."/>
            <person name="Szollosi G.J."/>
            <person name="Szarkandi J.G."/>
            <person name="Papp V."/>
            <person name="Albert L."/>
            <person name="Andreopoulos W."/>
            <person name="Angelini C."/>
            <person name="Antonin V."/>
            <person name="Barry K.W."/>
            <person name="Bougher N.L."/>
            <person name="Buchanan P."/>
            <person name="Buyck B."/>
            <person name="Bense V."/>
            <person name="Catcheside P."/>
            <person name="Chovatia M."/>
            <person name="Cooper J."/>
            <person name="Damon W."/>
            <person name="Desjardin D."/>
            <person name="Finy P."/>
            <person name="Geml J."/>
            <person name="Haridas S."/>
            <person name="Hughes K."/>
            <person name="Justo A."/>
            <person name="Karasinski D."/>
            <person name="Kautmanova I."/>
            <person name="Kiss B."/>
            <person name="Kocsube S."/>
            <person name="Kotiranta H."/>
            <person name="LaButti K.M."/>
            <person name="Lechner B.E."/>
            <person name="Liimatainen K."/>
            <person name="Lipzen A."/>
            <person name="Lukacs Z."/>
            <person name="Mihaltcheva S."/>
            <person name="Morgado L.N."/>
            <person name="Niskanen T."/>
            <person name="Noordeloos M.E."/>
            <person name="Ohm R.A."/>
            <person name="Ortiz-Santana B."/>
            <person name="Ovrebo C."/>
            <person name="Racz N."/>
            <person name="Riley R."/>
            <person name="Savchenko A."/>
            <person name="Shiryaev A."/>
            <person name="Soop K."/>
            <person name="Spirin V."/>
            <person name="Szebenyi C."/>
            <person name="Tomsovsky M."/>
            <person name="Tulloss R.E."/>
            <person name="Uehling J."/>
            <person name="Grigoriev I.V."/>
            <person name="Vagvolgyi C."/>
            <person name="Papp T."/>
            <person name="Martin F.M."/>
            <person name="Miettinen O."/>
            <person name="Hibbett D.S."/>
            <person name="Nagy L.G."/>
        </authorList>
    </citation>
    <scope>NUCLEOTIDE SEQUENCE [LARGE SCALE GENOMIC DNA]</scope>
    <source>
        <strain evidence="1 2">NL-1719</strain>
    </source>
</reference>
<dbReference type="EMBL" id="ML208262">
    <property type="protein sequence ID" value="TFK75639.1"/>
    <property type="molecule type" value="Genomic_DNA"/>
</dbReference>
<protein>
    <submittedName>
        <fullName evidence="1">Uncharacterized protein</fullName>
    </submittedName>
</protein>
<sequence>MGGPEISLAPKLEYRQKPIGEAGRPNVVCMCQPNSSSRGEIACAECRRLKIRCDRIVPCTTCVKRGCGALCPNGTIPPGEGSRFVLAATDHLHRKLARLEGRMRSLEDALAIVQANTSDRPHPLLVTPLEEVDDEPRFKPIQEDRFEDRSDSPADLVDGLGTLIMDERGSSRFFGPTGGSEVRRVTFSSRTLLQELDPSYLPPEINHYYQAFPFPPTGFRASPVQSMIESFLPSVERAIALCGTFLEHLSWMFNIVTRQHVVGELIPAVYKQSSDTYGPHDLALLLIVLGIGSLVDLTLEPYNLEAQHYYRLTRAAMSLQPVLAEQSMVTIKVLHLMSIYNGMSGKESNLEQSYTLLDLAGQVALRIGFHIDPSMWGIEGREAYDRRVYFWNLMAGVTWQSLVTGRPPALLISYVNCRIPSAEDESRYQAGEVPLGFGIWGFKASADCLIPVVRATLAAKPPEYSAVLDLDQKIRSFASPKPDDAKDERIAISMRNFVRAHYQDLILLFLHRGFFAQAMSENPQDPLRSKYGHSVTAAYASSCTVLSDIRGQFSKKPLLCGRIWRMWSYAFSAAIVVGTIAIRGSHLNLQPPAFHEFELTCETFRQAAEISNRAARAMVSNPLLSCVQNSHCLPANPANYA</sequence>
<organism evidence="1 2">
    <name type="scientific">Pluteus cervinus</name>
    <dbReference type="NCBI Taxonomy" id="181527"/>
    <lineage>
        <taxon>Eukaryota</taxon>
        <taxon>Fungi</taxon>
        <taxon>Dikarya</taxon>
        <taxon>Basidiomycota</taxon>
        <taxon>Agaricomycotina</taxon>
        <taxon>Agaricomycetes</taxon>
        <taxon>Agaricomycetidae</taxon>
        <taxon>Agaricales</taxon>
        <taxon>Pluteineae</taxon>
        <taxon>Pluteaceae</taxon>
        <taxon>Pluteus</taxon>
    </lineage>
</organism>
<proteinExistence type="predicted"/>
<evidence type="ECO:0000313" key="1">
    <source>
        <dbReference type="EMBL" id="TFK75639.1"/>
    </source>
</evidence>
<accession>A0ACD3BC98</accession>
<gene>
    <name evidence="1" type="ORF">BDN72DRAFT_757359</name>
</gene>